<evidence type="ECO:0000256" key="4">
    <source>
        <dbReference type="ARBA" id="ARBA00022833"/>
    </source>
</evidence>
<dbReference type="AlphaFoldDB" id="A0A2S8IPB2"/>
<comment type="caution">
    <text evidence="6">The sequence shown here is derived from an EMBL/GenBank/DDBJ whole genome shotgun (WGS) entry which is preliminary data.</text>
</comment>
<keyword evidence="2" id="KW-0479">Metal-binding</keyword>
<comment type="similarity">
    <text evidence="1">Belongs to the cytidine and deoxycytidylate deaminase family.</text>
</comment>
<dbReference type="InterPro" id="IPR016193">
    <property type="entry name" value="Cytidine_deaminase-like"/>
</dbReference>
<proteinExistence type="inferred from homology"/>
<evidence type="ECO:0000256" key="1">
    <source>
        <dbReference type="ARBA" id="ARBA00006576"/>
    </source>
</evidence>
<dbReference type="SUPFAM" id="SSF53927">
    <property type="entry name" value="Cytidine deaminase-like"/>
    <property type="match status" value="1"/>
</dbReference>
<dbReference type="InterPro" id="IPR016192">
    <property type="entry name" value="APOBEC/CMP_deaminase_Zn-bd"/>
</dbReference>
<organism evidence="6 7">
    <name type="scientific">Burkholderia cepacia</name>
    <name type="common">Pseudomonas cepacia</name>
    <dbReference type="NCBI Taxonomy" id="292"/>
    <lineage>
        <taxon>Bacteria</taxon>
        <taxon>Pseudomonadati</taxon>
        <taxon>Pseudomonadota</taxon>
        <taxon>Betaproteobacteria</taxon>
        <taxon>Burkholderiales</taxon>
        <taxon>Burkholderiaceae</taxon>
        <taxon>Burkholderia</taxon>
        <taxon>Burkholderia cepacia complex</taxon>
    </lineage>
</organism>
<dbReference type="GO" id="GO:0005737">
    <property type="term" value="C:cytoplasm"/>
    <property type="evidence" value="ECO:0007669"/>
    <property type="project" value="TreeGrafter"/>
</dbReference>
<name>A0A2S8IPB2_BURCE</name>
<dbReference type="PROSITE" id="PS51747">
    <property type="entry name" value="CYT_DCMP_DEAMINASES_2"/>
    <property type="match status" value="1"/>
</dbReference>
<evidence type="ECO:0000313" key="7">
    <source>
        <dbReference type="Proteomes" id="UP000238206"/>
    </source>
</evidence>
<evidence type="ECO:0000259" key="5">
    <source>
        <dbReference type="PROSITE" id="PS51747"/>
    </source>
</evidence>
<dbReference type="InterPro" id="IPR002125">
    <property type="entry name" value="CMP_dCMP_dom"/>
</dbReference>
<dbReference type="PANTHER" id="PTHR11086:SF18">
    <property type="entry name" value="DEOXYCYTIDYLATE DEAMINASE"/>
    <property type="match status" value="1"/>
</dbReference>
<dbReference type="Pfam" id="PF00383">
    <property type="entry name" value="dCMP_cyt_deam_1"/>
    <property type="match status" value="1"/>
</dbReference>
<dbReference type="InterPro" id="IPR015517">
    <property type="entry name" value="dCMP_deaminase-rel"/>
</dbReference>
<evidence type="ECO:0000313" key="6">
    <source>
        <dbReference type="EMBL" id="PQP16614.1"/>
    </source>
</evidence>
<dbReference type="EMBL" id="PUIQ01000023">
    <property type="protein sequence ID" value="PQP16614.1"/>
    <property type="molecule type" value="Genomic_DNA"/>
</dbReference>
<sequence length="516" mass="57808">MTAQASPQIVNFKKPSDSRASVKKTQTEELVIALCGPIGSPIKRVGQEIAEVLSHDYGYDVEIIRLSQFLSDKSQEALNLTVDETSEFKRVNSLIEIGNKFRDQFGERVLAELAIYKIIFDRMTNTDTDKSPKSRRKCYIIDSIKNNQELEIFRLVYTEILFFVGVFSSPEQRAQTLETAGMTSAEVYTLMDRDSGEEIANGQTVSDTFPKADFFIRVEDNSANEIKSKVERFISLLFEGSVVTPNRNEAAMYAAWSAASNSACLSRQVGAAIADNKGHILSVGWNDVPKFGGGLYLSDDTRDRRCWNNGEKCHNDHEKTELAKLISAELIKSGFVDKAKKADLIDSIKSNSRLKGLIEFSRAVHAEMHAIINAGYISGSKISGSSLFCTTYPCHSCARHIIAAGIKEIYYIEPYRKSLAIKLHSDALTESSSDQKKVRILAYEGVAPRRFLELFEMGSTKRKDSGKLIKVQKSKRTPRHEKSLEALYKLEAMVTQSLEEQGLVKSREGDEDEKQR</sequence>
<reference evidence="6 7" key="1">
    <citation type="submission" date="2018-02" db="EMBL/GenBank/DDBJ databases">
        <title>Draft genome sequencing of Burkholderia cepacia Y14-15.</title>
        <authorList>
            <person name="Zheng B.-X."/>
        </authorList>
    </citation>
    <scope>NUCLEOTIDE SEQUENCE [LARGE SCALE GENOMIC DNA]</scope>
    <source>
        <strain evidence="6 7">Y14-15</strain>
    </source>
</reference>
<dbReference type="RefSeq" id="WP_105391593.1">
    <property type="nucleotide sequence ID" value="NZ_PUIQ01000023.1"/>
</dbReference>
<dbReference type="Gene3D" id="3.40.140.10">
    <property type="entry name" value="Cytidine Deaminase, domain 2"/>
    <property type="match status" value="1"/>
</dbReference>
<evidence type="ECO:0000256" key="2">
    <source>
        <dbReference type="ARBA" id="ARBA00022723"/>
    </source>
</evidence>
<keyword evidence="3" id="KW-0378">Hydrolase</keyword>
<dbReference type="Proteomes" id="UP000238206">
    <property type="component" value="Unassembled WGS sequence"/>
</dbReference>
<dbReference type="PANTHER" id="PTHR11086">
    <property type="entry name" value="DEOXYCYTIDYLATE DEAMINASE-RELATED"/>
    <property type="match status" value="1"/>
</dbReference>
<dbReference type="PROSITE" id="PS00903">
    <property type="entry name" value="CYT_DCMP_DEAMINASES_1"/>
    <property type="match status" value="1"/>
</dbReference>
<dbReference type="GO" id="GO:0008270">
    <property type="term" value="F:zinc ion binding"/>
    <property type="evidence" value="ECO:0007669"/>
    <property type="project" value="InterPro"/>
</dbReference>
<evidence type="ECO:0000256" key="3">
    <source>
        <dbReference type="ARBA" id="ARBA00022801"/>
    </source>
</evidence>
<gene>
    <name evidence="6" type="ORF">C5615_18705</name>
</gene>
<dbReference type="GO" id="GO:0004132">
    <property type="term" value="F:dCMP deaminase activity"/>
    <property type="evidence" value="ECO:0007669"/>
    <property type="project" value="TreeGrafter"/>
</dbReference>
<protein>
    <submittedName>
        <fullName evidence="6">Deoxycytidylate deaminase</fullName>
    </submittedName>
</protein>
<keyword evidence="4" id="KW-0862">Zinc</keyword>
<accession>A0A2S8IPB2</accession>
<dbReference type="InterPro" id="IPR027417">
    <property type="entry name" value="P-loop_NTPase"/>
</dbReference>
<dbReference type="Gene3D" id="3.40.50.300">
    <property type="entry name" value="P-loop containing nucleotide triphosphate hydrolases"/>
    <property type="match status" value="1"/>
</dbReference>
<dbReference type="NCBIfam" id="NF041025">
    <property type="entry name" value="antiphage_deaminase"/>
    <property type="match status" value="1"/>
</dbReference>
<feature type="domain" description="CMP/dCMP-type deaminase" evidence="5">
    <location>
        <begin position="246"/>
        <end position="436"/>
    </location>
</feature>